<dbReference type="PANTHER" id="PTHR47027:SF20">
    <property type="entry name" value="REVERSE TRANSCRIPTASE-LIKE PROTEIN WITH RNA-DIRECTED DNA POLYMERASE DOMAIN"/>
    <property type="match status" value="1"/>
</dbReference>
<evidence type="ECO:0000259" key="1">
    <source>
        <dbReference type="PROSITE" id="PS50878"/>
    </source>
</evidence>
<dbReference type="PROSITE" id="PS50878">
    <property type="entry name" value="RT_POL"/>
    <property type="match status" value="1"/>
</dbReference>
<dbReference type="SUPFAM" id="SSF56672">
    <property type="entry name" value="DNA/RNA polymerases"/>
    <property type="match status" value="1"/>
</dbReference>
<dbReference type="CDD" id="cd01650">
    <property type="entry name" value="RT_nLTR_like"/>
    <property type="match status" value="1"/>
</dbReference>
<feature type="domain" description="Reverse transcriptase" evidence="1">
    <location>
        <begin position="1"/>
        <end position="241"/>
    </location>
</feature>
<organism evidence="2 3">
    <name type="scientific">Priapulus caudatus</name>
    <name type="common">Priapulid worm</name>
    <dbReference type="NCBI Taxonomy" id="37621"/>
    <lineage>
        <taxon>Eukaryota</taxon>
        <taxon>Metazoa</taxon>
        <taxon>Ecdysozoa</taxon>
        <taxon>Scalidophora</taxon>
        <taxon>Priapulida</taxon>
        <taxon>Priapulimorpha</taxon>
        <taxon>Priapulimorphida</taxon>
        <taxon>Priapulidae</taxon>
        <taxon>Priapulus</taxon>
    </lineage>
</organism>
<dbReference type="RefSeq" id="XP_014676817.1">
    <property type="nucleotide sequence ID" value="XM_014821331.1"/>
</dbReference>
<dbReference type="Proteomes" id="UP000695022">
    <property type="component" value="Unplaced"/>
</dbReference>
<accession>A0ABM1EX96</accession>
<protein>
    <submittedName>
        <fullName evidence="3">Uncharacterized protein LOC106816711</fullName>
    </submittedName>
</protein>
<gene>
    <name evidence="3" type="primary">LOC106816711</name>
</gene>
<dbReference type="Pfam" id="PF00078">
    <property type="entry name" value="RVT_1"/>
    <property type="match status" value="1"/>
</dbReference>
<dbReference type="PANTHER" id="PTHR47027">
    <property type="entry name" value="REVERSE TRANSCRIPTASE DOMAIN-CONTAINING PROTEIN"/>
    <property type="match status" value="1"/>
</dbReference>
<sequence>MDWGRLVWMGASQRSDDSYCKVMSSMSKKQIVTRVITDRVSRTLDENQPREQASFRKGYSTIDLLQTLNQLVEKAAEYNIPHALAFLDYKKAYDSVENAPVTTALKQQGINPVYINTLQHIYNNCRSFIRLHKDSEPFQLEKGVCQVFRNLDWEARGIKIDAEYLSHLRLADDILLIANSLEESQEIIIELNDASKTVGLHMNFKKTQVMINEKLDEDIEIKVENETIQQVDLYIYLGQRISVTPSKEEGIKRRIKLGWQAFG</sequence>
<evidence type="ECO:0000313" key="3">
    <source>
        <dbReference type="RefSeq" id="XP_014676817.1"/>
    </source>
</evidence>
<evidence type="ECO:0000313" key="2">
    <source>
        <dbReference type="Proteomes" id="UP000695022"/>
    </source>
</evidence>
<dbReference type="GeneID" id="106816711"/>
<dbReference type="InterPro" id="IPR000477">
    <property type="entry name" value="RT_dom"/>
</dbReference>
<keyword evidence="2" id="KW-1185">Reference proteome</keyword>
<name>A0ABM1EX96_PRICU</name>
<reference evidence="3" key="1">
    <citation type="submission" date="2025-08" db="UniProtKB">
        <authorList>
            <consortium name="RefSeq"/>
        </authorList>
    </citation>
    <scope>IDENTIFICATION</scope>
</reference>
<proteinExistence type="predicted"/>
<dbReference type="InterPro" id="IPR043502">
    <property type="entry name" value="DNA/RNA_pol_sf"/>
</dbReference>